<dbReference type="PANTHER" id="PTHR13246:SF1">
    <property type="entry name" value="CYTOSOLIC ENDO-BETA-N-ACETYLGLUCOSAMINIDASE"/>
    <property type="match status" value="1"/>
</dbReference>
<dbReference type="RefSeq" id="WP_176165849.1">
    <property type="nucleotide sequence ID" value="NZ_CP054929.1"/>
</dbReference>
<dbReference type="AlphaFoldDB" id="A0A7H8NI36"/>
<dbReference type="InterPro" id="IPR005201">
    <property type="entry name" value="TIM_ENGase"/>
</dbReference>
<name>A0A7H8NI36_9ACTN</name>
<dbReference type="EMBL" id="CP054929">
    <property type="protein sequence ID" value="QKW54207.1"/>
    <property type="molecule type" value="Genomic_DNA"/>
</dbReference>
<dbReference type="Gene3D" id="3.20.20.80">
    <property type="entry name" value="Glycosidases"/>
    <property type="match status" value="1"/>
</dbReference>
<reference evidence="2 3" key="1">
    <citation type="submission" date="2020-06" db="EMBL/GenBank/DDBJ databases">
        <title>Genome mining for natural products.</title>
        <authorList>
            <person name="Zhang B."/>
            <person name="Shi J."/>
            <person name="Ge H."/>
        </authorList>
    </citation>
    <scope>NUCLEOTIDE SEQUENCE [LARGE SCALE GENOMIC DNA]</scope>
    <source>
        <strain evidence="2 3">NA00687</strain>
    </source>
</reference>
<evidence type="ECO:0000259" key="1">
    <source>
        <dbReference type="Pfam" id="PF03644"/>
    </source>
</evidence>
<evidence type="ECO:0000313" key="2">
    <source>
        <dbReference type="EMBL" id="QKW54207.1"/>
    </source>
</evidence>
<sequence>MVFWGGSAGEGLILAPGAPVIDAAHRNGVKVHGTVFVLREGKPGGKKKWLEKFVQKPGAAYPVADKLIQAARHYGFEGWFINQETGGDEGADATIARGLRDVRAYARATSTVECTWYDSMVASGEINWQGELNDADKLFLQDGGVRVSDSLFLDYQWNQGRLTTSGEKATGELKRSRYDVYAGAEMSWATPLDPETACPQGKQHLASVALFVPEDESMPEKSMPEKVNGKHKTMDLADLFKKEA</sequence>
<accession>A0A7H8NI36</accession>
<keyword evidence="3" id="KW-1185">Reference proteome</keyword>
<dbReference type="Pfam" id="PF03644">
    <property type="entry name" value="Glyco_hydro_85"/>
    <property type="match status" value="1"/>
</dbReference>
<dbReference type="Proteomes" id="UP000509303">
    <property type="component" value="Chromosome"/>
</dbReference>
<proteinExistence type="predicted"/>
<organism evidence="2 3">
    <name type="scientific">Streptomyces buecherae</name>
    <dbReference type="NCBI Taxonomy" id="2763006"/>
    <lineage>
        <taxon>Bacteria</taxon>
        <taxon>Bacillati</taxon>
        <taxon>Actinomycetota</taxon>
        <taxon>Actinomycetes</taxon>
        <taxon>Kitasatosporales</taxon>
        <taxon>Streptomycetaceae</taxon>
        <taxon>Streptomyces</taxon>
    </lineage>
</organism>
<dbReference type="GO" id="GO:0033925">
    <property type="term" value="F:mannosyl-glycoprotein endo-beta-N-acetylglucosaminidase activity"/>
    <property type="evidence" value="ECO:0007669"/>
    <property type="project" value="InterPro"/>
</dbReference>
<dbReference type="InterPro" id="IPR032979">
    <property type="entry name" value="ENGase"/>
</dbReference>
<dbReference type="PANTHER" id="PTHR13246">
    <property type="entry name" value="ENDO BETA N-ACETYLGLUCOSAMINIDASE"/>
    <property type="match status" value="1"/>
</dbReference>
<dbReference type="GO" id="GO:0005829">
    <property type="term" value="C:cytosol"/>
    <property type="evidence" value="ECO:0007669"/>
    <property type="project" value="UniProtKB-SubCell"/>
</dbReference>
<gene>
    <name evidence="2" type="ORF">HUT08_03540</name>
</gene>
<protein>
    <recommendedName>
        <fullName evidence="1">Cytosolic endo-beta-N-acetylglucosaminidase TIM barrel domain-containing protein</fullName>
    </recommendedName>
</protein>
<feature type="domain" description="Cytosolic endo-beta-N-acetylglucosaminidase TIM barrel" evidence="1">
    <location>
        <begin position="1"/>
        <end position="214"/>
    </location>
</feature>
<evidence type="ECO:0000313" key="3">
    <source>
        <dbReference type="Proteomes" id="UP000509303"/>
    </source>
</evidence>